<evidence type="ECO:0000256" key="3">
    <source>
        <dbReference type="SAM" id="Phobius"/>
    </source>
</evidence>
<protein>
    <submittedName>
        <fullName evidence="5">Protein CBG05928</fullName>
    </submittedName>
</protein>
<dbReference type="InterPro" id="IPR024079">
    <property type="entry name" value="MetalloPept_cat_dom_sf"/>
</dbReference>
<evidence type="ECO:0000256" key="1">
    <source>
        <dbReference type="ARBA" id="ARBA00007357"/>
    </source>
</evidence>
<organism evidence="5 6">
    <name type="scientific">Caenorhabditis briggsae</name>
    <dbReference type="NCBI Taxonomy" id="6238"/>
    <lineage>
        <taxon>Eukaryota</taxon>
        <taxon>Metazoa</taxon>
        <taxon>Ecdysozoa</taxon>
        <taxon>Nematoda</taxon>
        <taxon>Chromadorea</taxon>
        <taxon>Rhabditida</taxon>
        <taxon>Rhabditina</taxon>
        <taxon>Rhabditomorpha</taxon>
        <taxon>Rhabditoidea</taxon>
        <taxon>Rhabditidae</taxon>
        <taxon>Peloderinae</taxon>
        <taxon>Caenorhabditis</taxon>
    </lineage>
</organism>
<dbReference type="Gene3D" id="3.40.390.10">
    <property type="entry name" value="Collagenase (Catalytic Domain)"/>
    <property type="match status" value="1"/>
</dbReference>
<feature type="domain" description="Peptidase M13 N-terminal" evidence="4">
    <location>
        <begin position="286"/>
        <end position="598"/>
    </location>
</feature>
<feature type="region of interest" description="Disordered" evidence="2">
    <location>
        <begin position="76"/>
        <end position="116"/>
    </location>
</feature>
<evidence type="ECO:0000256" key="2">
    <source>
        <dbReference type="SAM" id="MobiDB-lite"/>
    </source>
</evidence>
<proteinExistence type="inferred from homology"/>
<accession>A8X1B3</accession>
<dbReference type="InterPro" id="IPR008753">
    <property type="entry name" value="Peptidase_M13_N"/>
</dbReference>
<feature type="region of interest" description="Disordered" evidence="2">
    <location>
        <begin position="146"/>
        <end position="168"/>
    </location>
</feature>
<dbReference type="InterPro" id="IPR000718">
    <property type="entry name" value="Peptidase_M13"/>
</dbReference>
<comment type="similarity">
    <text evidence="1">Belongs to the peptidase M13 family.</text>
</comment>
<dbReference type="SUPFAM" id="SSF55486">
    <property type="entry name" value="Metalloproteases ('zincins'), catalytic domain"/>
    <property type="match status" value="1"/>
</dbReference>
<dbReference type="InterPro" id="IPR042089">
    <property type="entry name" value="Peptidase_M13_dom_2"/>
</dbReference>
<dbReference type="PROSITE" id="PS51885">
    <property type="entry name" value="NEPRILYSIN"/>
    <property type="match status" value="1"/>
</dbReference>
<keyword evidence="3" id="KW-1133">Transmembrane helix</keyword>
<dbReference type="InParanoid" id="A8X1B3"/>
<sequence>MDRSPRRIASPVNRTPSFEIAILTSPPLSPHHDLPPIESGSNSPNPPPPPPHSSFSPRRKVHESIVREVREYHMTTRIPFSPPPTIQIHPAPIAGPESTSSFRTNPEQEDRDDEEGNVEETVQEIELPPPEHKEIEVEVLRQSPEEIIPEEDYPRKSESENRLNQQQLETPTDRRIIFPITPFYRRKGYVIYLLFFEENNYKHVRESAKKDRLFPLFFRTCSKCSIWLGALCAFFFLLSIALFLVWVITTDGFRTIGSKSTNVCNSRQCIDIAFRMSSSIDDDIEPCENFYRHSCQKYHSQTADKQLNFLSQLKDESLRTIHSKSVIGLLMILKYNDSGLLSSEEDPRTLQKSARLSRNLYSACMNAVVRSQNAPTDLLIFVRNFPCGPLLRDCQSFDADSYSWERHSGMLDWYAGDYNLIVYNRDVHPQDRSKLILQIKPPNLDPIVGPIERDLMALAKPSPTEFEPLLQLSLRQNLLSAFARDILLRDPRDVQSQLDEVARLMVDLYISARQSASLSPNTTYMTIGDMFQVLPQLYLREFFDAQLSNIYKWAESDMLSIQDYDYFARLSDIIAQTSRQAVANYLLTVTIWNLKQYSYSPRDQFGYLRITERHPEIFKQLGNLRAVLQSPENDRNDQKSTEIYFFVFLIDRCCRSCDLRSTIKFGYHLTVSIRRWRECVDQISNLEIARKMYVDKASQSMNLSKTVEFLQNLKIDFLSVHRSTPLQYLSNINRLGFYVGFPRRLQNEELIWRPVSQLSLNETDYFDSSIRVGKAERDYALSQIGTYLDSDDTTEFPITEPTMLYNSNVGAIVIPLAFIEPPIYLPGDEVPMYGIYSSLGITTFQMISKVFWQGLEKSSQLECFDGVFRGFLDANRQRSPSIEPQLLSTIELADAFKTTLYSYAKWQNEHHVHQEKTLPAFDSTDSMRSLMLTFSTMFCSGEGSEPGSDYEAMINTVVADSRMFSIHFNCNNSSRLYNRRSCF</sequence>
<name>A8X1B3_CAEBR</name>
<feature type="compositionally biased region" description="Acidic residues" evidence="2">
    <location>
        <begin position="107"/>
        <end position="116"/>
    </location>
</feature>
<evidence type="ECO:0000313" key="6">
    <source>
        <dbReference type="Proteomes" id="UP000008549"/>
    </source>
</evidence>
<dbReference type="GO" id="GO:0016485">
    <property type="term" value="P:protein processing"/>
    <property type="evidence" value="ECO:0000318"/>
    <property type="project" value="GO_Central"/>
</dbReference>
<evidence type="ECO:0000259" key="4">
    <source>
        <dbReference type="Pfam" id="PF05649"/>
    </source>
</evidence>
<feature type="region of interest" description="Disordered" evidence="2">
    <location>
        <begin position="1"/>
        <end position="64"/>
    </location>
</feature>
<dbReference type="Pfam" id="PF05649">
    <property type="entry name" value="Peptidase_M13_N"/>
    <property type="match status" value="1"/>
</dbReference>
<evidence type="ECO:0000313" key="5">
    <source>
        <dbReference type="EMBL" id="CAP26423.2"/>
    </source>
</evidence>
<dbReference type="Gene3D" id="1.10.1380.10">
    <property type="entry name" value="Neutral endopeptidase , domain2"/>
    <property type="match status" value="1"/>
</dbReference>
<feature type="compositionally biased region" description="Basic and acidic residues" evidence="2">
    <location>
        <begin position="152"/>
        <end position="161"/>
    </location>
</feature>
<dbReference type="GO" id="GO:0004222">
    <property type="term" value="F:metalloendopeptidase activity"/>
    <property type="evidence" value="ECO:0007669"/>
    <property type="project" value="InterPro"/>
</dbReference>
<dbReference type="HOGENOM" id="CLU_326591_0_0_1"/>
<keyword evidence="6" id="KW-1185">Reference proteome</keyword>
<dbReference type="PANTHER" id="PTHR11733">
    <property type="entry name" value="ZINC METALLOPROTEASE FAMILY M13 NEPRILYSIN-RELATED"/>
    <property type="match status" value="1"/>
</dbReference>
<dbReference type="AlphaFoldDB" id="A8X1B3"/>
<keyword evidence="3" id="KW-0812">Transmembrane</keyword>
<gene>
    <name evidence="7" type="primary">nep-16</name>
    <name evidence="5 7" type="ORF">CBG05928</name>
    <name evidence="5" type="ORF">CBG_05928</name>
</gene>
<feature type="transmembrane region" description="Helical" evidence="3">
    <location>
        <begin position="226"/>
        <end position="248"/>
    </location>
</feature>
<reference evidence="5 6" key="1">
    <citation type="journal article" date="2003" name="PLoS Biol.">
        <title>The genome sequence of Caenorhabditis briggsae: a platform for comparative genomics.</title>
        <authorList>
            <person name="Stein L.D."/>
            <person name="Bao Z."/>
            <person name="Blasiar D."/>
            <person name="Blumenthal T."/>
            <person name="Brent M.R."/>
            <person name="Chen N."/>
            <person name="Chinwalla A."/>
            <person name="Clarke L."/>
            <person name="Clee C."/>
            <person name="Coghlan A."/>
            <person name="Coulson A."/>
            <person name="D'Eustachio P."/>
            <person name="Fitch D.H."/>
            <person name="Fulton L.A."/>
            <person name="Fulton R.E."/>
            <person name="Griffiths-Jones S."/>
            <person name="Harris T.W."/>
            <person name="Hillier L.W."/>
            <person name="Kamath R."/>
            <person name="Kuwabara P.E."/>
            <person name="Mardis E.R."/>
            <person name="Marra M.A."/>
            <person name="Miner T.L."/>
            <person name="Minx P."/>
            <person name="Mullikin J.C."/>
            <person name="Plumb R.W."/>
            <person name="Rogers J."/>
            <person name="Schein J.E."/>
            <person name="Sohrmann M."/>
            <person name="Spieth J."/>
            <person name="Stajich J.E."/>
            <person name="Wei C."/>
            <person name="Willey D."/>
            <person name="Wilson R.K."/>
            <person name="Durbin R."/>
            <person name="Waterston R.H."/>
        </authorList>
    </citation>
    <scope>NUCLEOTIDE SEQUENCE [LARGE SCALE GENOMIC DNA]</scope>
    <source>
        <strain evidence="5 6">AF16</strain>
    </source>
</reference>
<dbReference type="GO" id="GO:0005886">
    <property type="term" value="C:plasma membrane"/>
    <property type="evidence" value="ECO:0000318"/>
    <property type="project" value="GO_Central"/>
</dbReference>
<dbReference type="FunCoup" id="A8X1B3">
    <property type="interactions" value="1279"/>
</dbReference>
<keyword evidence="3" id="KW-0472">Membrane</keyword>
<dbReference type="eggNOG" id="KOG3624">
    <property type="taxonomic scope" value="Eukaryota"/>
</dbReference>
<dbReference type="EMBL" id="HE600909">
    <property type="protein sequence ID" value="CAP26423.2"/>
    <property type="molecule type" value="Genomic_DNA"/>
</dbReference>
<dbReference type="OMA" id="YSWERHA"/>
<reference evidence="5 6" key="2">
    <citation type="journal article" date="2011" name="PLoS Genet.">
        <title>Caenorhabditis briggsae recombinant inbred line genotypes reveal inter-strain incompatibility and the evolution of recombination.</title>
        <authorList>
            <person name="Ross J.A."/>
            <person name="Koboldt D.C."/>
            <person name="Staisch J.E."/>
            <person name="Chamberlin H.M."/>
            <person name="Gupta B.P."/>
            <person name="Miller R.D."/>
            <person name="Baird S.E."/>
            <person name="Haag E.S."/>
        </authorList>
    </citation>
    <scope>NUCLEOTIDE SEQUENCE [LARGE SCALE GENOMIC DNA]</scope>
    <source>
        <strain evidence="5 6">AF16</strain>
    </source>
</reference>
<dbReference type="PANTHER" id="PTHR11733:SF206">
    <property type="entry name" value="PEPTIDASE M13 N-TERMINAL DOMAIN-CONTAINING PROTEIN"/>
    <property type="match status" value="1"/>
</dbReference>
<dbReference type="Proteomes" id="UP000008549">
    <property type="component" value="Unassembled WGS sequence"/>
</dbReference>
<evidence type="ECO:0000313" key="7">
    <source>
        <dbReference type="WormBase" id="CBG05928a"/>
    </source>
</evidence>
<dbReference type="WormBase" id="CBG05928a">
    <property type="protein sequence ID" value="CBP42755"/>
    <property type="gene ID" value="WBGene00028285"/>
    <property type="gene designation" value="Cbr-nep-16"/>
</dbReference>